<dbReference type="InterPro" id="IPR019198">
    <property type="entry name" value="Beta_propeller_containing"/>
</dbReference>
<comment type="caution">
    <text evidence="1">The sequence shown here is derived from an EMBL/GenBank/DDBJ whole genome shotgun (WGS) entry which is preliminary data.</text>
</comment>
<accession>A0A7J3M2B6</accession>
<gene>
    <name evidence="1" type="ORF">ENT52_04715</name>
</gene>
<dbReference type="SUPFAM" id="SSF75011">
    <property type="entry name" value="3-carboxy-cis,cis-mucoante lactonizing enzyme"/>
    <property type="match status" value="1"/>
</dbReference>
<name>A0A7J3M2B6_ARCFL</name>
<sequence>MRKTKFVIVFIAIVMLATLVQISVRKSEVEDLNIKGFSSPQEFRDYVIGNYPEVTISERVQTLLSSNLPEQFSSPKLEIGGGSEIERFSTTNVQVPGVDEPDIVKTDGEKLYISRKAYPIAKILPPLHFKTIVLKIFPPNEIEKLAEINVSGDLLLYSDVLILLTSDHLKGFDTKSFGEIYSIELNGSLVTARMYKGKIYVITSQYFETCPIIPLKVDGKDFVVECGRIYHPIKPIPVETIYTVAKINAKTGEVEKIISFVGNHNSVVYMSENAVYVTYYSRMPYSEVFIKFVTENGDLFPSWFVERLNKIATYDISEQAKHIEIWDSIRKLMLTMKPEERVVFENELYNRLNNFMEKKAREIERTKIWKISSEMEIVANGEIPGRLLNQFSMDEYKDFLRIAVSVGNSNDIYILDSNLKTVGSLKGFGEMERIFGVRFIGERGYVVTFRQIDPFFIIDLSDPKKPEIVGELKIPGYSSYLHPIGEKLVLGIGMENSSVKISLFDVSNPKKPEELSKFVLKEHWSEVINNHRAFLIDEKHKVFFLPASRGYVFSYEPELKLIKATETGFRAIFINDYLYIIGKKLVVFDENTWEKVAEVDISLL</sequence>
<dbReference type="AlphaFoldDB" id="A0A7J3M2B6"/>
<dbReference type="PIRSF" id="PIRSF006425">
    <property type="entry name" value="UCP006425_WD40"/>
    <property type="match status" value="1"/>
</dbReference>
<reference evidence="1" key="1">
    <citation type="journal article" date="2020" name="mSystems">
        <title>Genome- and Community-Level Interaction Insights into Carbon Utilization and Element Cycling Functions of Hydrothermarchaeota in Hydrothermal Sediment.</title>
        <authorList>
            <person name="Zhou Z."/>
            <person name="Liu Y."/>
            <person name="Xu W."/>
            <person name="Pan J."/>
            <person name="Luo Z.H."/>
            <person name="Li M."/>
        </authorList>
    </citation>
    <scope>NUCLEOTIDE SEQUENCE [LARGE SCALE GENOMIC DNA]</scope>
    <source>
        <strain evidence="1">SpSt-587</strain>
    </source>
</reference>
<dbReference type="InterPro" id="IPR014441">
    <property type="entry name" value="UCP006425_b-propeller"/>
</dbReference>
<dbReference type="Pfam" id="PF09826">
    <property type="entry name" value="Beta_propel"/>
    <property type="match status" value="2"/>
</dbReference>
<organism evidence="1">
    <name type="scientific">Archaeoglobus fulgidus</name>
    <dbReference type="NCBI Taxonomy" id="2234"/>
    <lineage>
        <taxon>Archaea</taxon>
        <taxon>Methanobacteriati</taxon>
        <taxon>Methanobacteriota</taxon>
        <taxon>Archaeoglobi</taxon>
        <taxon>Archaeoglobales</taxon>
        <taxon>Archaeoglobaceae</taxon>
        <taxon>Archaeoglobus</taxon>
    </lineage>
</organism>
<evidence type="ECO:0008006" key="2">
    <source>
        <dbReference type="Google" id="ProtNLM"/>
    </source>
</evidence>
<evidence type="ECO:0000313" key="1">
    <source>
        <dbReference type="EMBL" id="HGT83011.1"/>
    </source>
</evidence>
<protein>
    <recommendedName>
        <fullName evidence="2">Copper amine oxidase</fullName>
    </recommendedName>
</protein>
<proteinExistence type="predicted"/>
<dbReference type="EMBL" id="DSYZ01000090">
    <property type="protein sequence ID" value="HGT83011.1"/>
    <property type="molecule type" value="Genomic_DNA"/>
</dbReference>